<dbReference type="RefSeq" id="WP_093834717.1">
    <property type="nucleotide sequence ID" value="NZ_FOLQ01000038.1"/>
</dbReference>
<dbReference type="Proteomes" id="UP000198598">
    <property type="component" value="Unassembled WGS sequence"/>
</dbReference>
<sequence length="450" mass="46892">MSAKTLQYNQLKEQIKSATAFTREQKTAIEGVGSALTTNERISKRLNQEVKEQGDNVTESLKNQAAAIQALVDKGKSAIAGLNKERVNIDVAPLGATVVKPSAPVALGIGLDPAVYQNTNAQVAGIVSNFEKIKALNPAVFKSTDARNYLSAIQLAGPSLEAYGNEIERIKGLIATMTLNKVAVPPELIEQLKTLKKAVSDAFAGAGAVDAQTNTGEKGDIQAKYIQKAQDVIAALKAKGVEVKQTVEELAGNLQDAAESLKGKAVGILAAIGEGIGAGENPLKVVLKTILGFLGDFLIQLGAKVLLTGSLLTGLSAIAPFLIPFMAASGLNGPGAVIAGGAMIVGGGLIKGFAGSFEGGGLFKGESLIRVGESARAIAGGGEFVAPVALGADLISARIMRNLDFDKMRTPTTSPIDRKVNIGLSIESWVRGSDLLLVLNQAKEDNYYFR</sequence>
<organism evidence="2 3">
    <name type="scientific">Spirosoma endophyticum</name>
    <dbReference type="NCBI Taxonomy" id="662367"/>
    <lineage>
        <taxon>Bacteria</taxon>
        <taxon>Pseudomonadati</taxon>
        <taxon>Bacteroidota</taxon>
        <taxon>Cytophagia</taxon>
        <taxon>Cytophagales</taxon>
        <taxon>Cytophagaceae</taxon>
        <taxon>Spirosoma</taxon>
    </lineage>
</organism>
<evidence type="ECO:0000313" key="2">
    <source>
        <dbReference type="EMBL" id="SFF24538.1"/>
    </source>
</evidence>
<keyword evidence="1" id="KW-1133">Transmembrane helix</keyword>
<gene>
    <name evidence="2" type="ORF">SAMN05216167_1382</name>
</gene>
<name>A0A1I2H4Q6_9BACT</name>
<keyword evidence="1" id="KW-0472">Membrane</keyword>
<proteinExistence type="predicted"/>
<keyword evidence="1" id="KW-0812">Transmembrane</keyword>
<accession>A0A1I2H4Q6</accession>
<reference evidence="2 3" key="1">
    <citation type="submission" date="2016-10" db="EMBL/GenBank/DDBJ databases">
        <authorList>
            <person name="de Groot N.N."/>
        </authorList>
    </citation>
    <scope>NUCLEOTIDE SEQUENCE [LARGE SCALE GENOMIC DNA]</scope>
    <source>
        <strain evidence="2 3">DSM 26130</strain>
    </source>
</reference>
<dbReference type="EMBL" id="FOLQ01000038">
    <property type="protein sequence ID" value="SFF24538.1"/>
    <property type="molecule type" value="Genomic_DNA"/>
</dbReference>
<evidence type="ECO:0000256" key="1">
    <source>
        <dbReference type="SAM" id="Phobius"/>
    </source>
</evidence>
<evidence type="ECO:0000313" key="3">
    <source>
        <dbReference type="Proteomes" id="UP000198598"/>
    </source>
</evidence>
<protein>
    <submittedName>
        <fullName evidence="2">Uncharacterized protein</fullName>
    </submittedName>
</protein>
<dbReference type="AlphaFoldDB" id="A0A1I2H4Q6"/>
<feature type="transmembrane region" description="Helical" evidence="1">
    <location>
        <begin position="305"/>
        <end position="327"/>
    </location>
</feature>
<dbReference type="STRING" id="662367.SAMN05216167_1382"/>
<feature type="transmembrane region" description="Helical" evidence="1">
    <location>
        <begin position="333"/>
        <end position="354"/>
    </location>
</feature>
<keyword evidence="3" id="KW-1185">Reference proteome</keyword>